<sequence length="110" mass="12577">MDEGKFYVATTGNGYEPLTMLEISSISTIEEPEDHADDHIYIPKLASFDSIEISAKLSKEALNKLFGICNSIFDCCPNKKVVHLAKHARKRKTRNKNYSRCIRILEKEEE</sequence>
<protein>
    <submittedName>
        <fullName evidence="1">Uncharacterized protein</fullName>
    </submittedName>
</protein>
<name>A0A8S5VIA8_9CAUD</name>
<organism evidence="1">
    <name type="scientific">Siphoviridae sp. cthu813</name>
    <dbReference type="NCBI Taxonomy" id="2825618"/>
    <lineage>
        <taxon>Viruses</taxon>
        <taxon>Duplodnaviria</taxon>
        <taxon>Heunggongvirae</taxon>
        <taxon>Uroviricota</taxon>
        <taxon>Caudoviricetes</taxon>
    </lineage>
</organism>
<proteinExistence type="predicted"/>
<evidence type="ECO:0000313" key="1">
    <source>
        <dbReference type="EMBL" id="DAG06416.1"/>
    </source>
</evidence>
<dbReference type="EMBL" id="BK016270">
    <property type="protein sequence ID" value="DAG06416.1"/>
    <property type="molecule type" value="Genomic_DNA"/>
</dbReference>
<accession>A0A8S5VIA8</accession>
<reference evidence="1" key="1">
    <citation type="journal article" date="2021" name="Proc. Natl. Acad. Sci. U.S.A.">
        <title>A Catalog of Tens of Thousands of Viruses from Human Metagenomes Reveals Hidden Associations with Chronic Diseases.</title>
        <authorList>
            <person name="Tisza M.J."/>
            <person name="Buck C.B."/>
        </authorList>
    </citation>
    <scope>NUCLEOTIDE SEQUENCE</scope>
    <source>
        <strain evidence="1">Cthu813</strain>
    </source>
</reference>